<evidence type="ECO:0000313" key="3">
    <source>
        <dbReference type="EMBL" id="GMT31343.1"/>
    </source>
</evidence>
<comment type="caution">
    <text evidence="3">The sequence shown here is derived from an EMBL/GenBank/DDBJ whole genome shotgun (WGS) entry which is preliminary data.</text>
</comment>
<dbReference type="AlphaFoldDB" id="A0AAV5WL36"/>
<feature type="region of interest" description="Disordered" evidence="2">
    <location>
        <begin position="1"/>
        <end position="22"/>
    </location>
</feature>
<feature type="compositionally biased region" description="Acidic residues" evidence="2">
    <location>
        <begin position="516"/>
        <end position="525"/>
    </location>
</feature>
<feature type="compositionally biased region" description="Low complexity" evidence="2">
    <location>
        <begin position="194"/>
        <end position="210"/>
    </location>
</feature>
<keyword evidence="4" id="KW-1185">Reference proteome</keyword>
<gene>
    <name evidence="3" type="ORF">PFISCL1PPCAC_22640</name>
</gene>
<feature type="compositionally biased region" description="Acidic residues" evidence="2">
    <location>
        <begin position="102"/>
        <end position="117"/>
    </location>
</feature>
<sequence length="551" mass="58202">GTMPRTSASTSQPARRSGRHSGAANSFLSLDLYARGKIVTELEMNVKNVDANHNHNGVLQVDGSIASTMSVTPAKRRAQSVAPKSAAASTQKRKKAVATPEPEPDTESDESEEEEDSPKDAKRRGRKPAATTPAKARVAPAPKTPPSRVTRAKNQAPPSAKTAQQKLVKVKVETEDEEEEVAPAPKRTRGRSVAPAAARASAASAAAAAPKTKEPASLRALLDALVSEKHARLSAVHKKEMAATLEEVVAAAVGASSPLDAIHTLQQTVKQLSTGGRAPVVGELEADIAELEDANEMLEREKKGARAELEKREEEWAVEKGQLQQRVDELEEEMGEVKAARDTAVAAAAVQAAEAISARSSASSSSSATSASSNGSAASRSNNRLGVVPAQPIGPLLPAPAYHPGNLPRGSAVGHSTMSGRADELIHGVGNIAGMENTMASVAVTAATMPVHDENGDLVQRTVRTRVERIAVTDDMDLSQLRAMGFEVMPIDGDDSEEDDVEEVAQPAAARIRELSEDDDDDEEEHEGRRDETDHEEDDGAEDGPLVEEAE</sequence>
<feature type="region of interest" description="Disordered" evidence="2">
    <location>
        <begin position="358"/>
        <end position="391"/>
    </location>
</feature>
<protein>
    <submittedName>
        <fullName evidence="3">Uncharacterized protein</fullName>
    </submittedName>
</protein>
<feature type="compositionally biased region" description="Polar residues" evidence="2">
    <location>
        <begin position="1"/>
        <end position="14"/>
    </location>
</feature>
<dbReference type="Proteomes" id="UP001432322">
    <property type="component" value="Unassembled WGS sequence"/>
</dbReference>
<feature type="region of interest" description="Disordered" evidence="2">
    <location>
        <begin position="490"/>
        <end position="551"/>
    </location>
</feature>
<proteinExistence type="predicted"/>
<evidence type="ECO:0000256" key="2">
    <source>
        <dbReference type="SAM" id="MobiDB-lite"/>
    </source>
</evidence>
<dbReference type="EMBL" id="BTSY01000006">
    <property type="protein sequence ID" value="GMT31343.1"/>
    <property type="molecule type" value="Genomic_DNA"/>
</dbReference>
<organism evidence="3 4">
    <name type="scientific">Pristionchus fissidentatus</name>
    <dbReference type="NCBI Taxonomy" id="1538716"/>
    <lineage>
        <taxon>Eukaryota</taxon>
        <taxon>Metazoa</taxon>
        <taxon>Ecdysozoa</taxon>
        <taxon>Nematoda</taxon>
        <taxon>Chromadorea</taxon>
        <taxon>Rhabditida</taxon>
        <taxon>Rhabditina</taxon>
        <taxon>Diplogasteromorpha</taxon>
        <taxon>Diplogasteroidea</taxon>
        <taxon>Neodiplogasteridae</taxon>
        <taxon>Pristionchus</taxon>
    </lineage>
</organism>
<accession>A0AAV5WL36</accession>
<evidence type="ECO:0000313" key="4">
    <source>
        <dbReference type="Proteomes" id="UP001432322"/>
    </source>
</evidence>
<feature type="compositionally biased region" description="Acidic residues" evidence="2">
    <location>
        <begin position="492"/>
        <end position="503"/>
    </location>
</feature>
<keyword evidence="1" id="KW-0175">Coiled coil</keyword>
<feature type="coiled-coil region" evidence="1">
    <location>
        <begin position="281"/>
        <end position="347"/>
    </location>
</feature>
<reference evidence="3" key="1">
    <citation type="submission" date="2023-10" db="EMBL/GenBank/DDBJ databases">
        <title>Genome assembly of Pristionchus species.</title>
        <authorList>
            <person name="Yoshida K."/>
            <person name="Sommer R.J."/>
        </authorList>
    </citation>
    <scope>NUCLEOTIDE SEQUENCE</scope>
    <source>
        <strain evidence="3">RS5133</strain>
    </source>
</reference>
<name>A0AAV5WL36_9BILA</name>
<feature type="compositionally biased region" description="Low complexity" evidence="2">
    <location>
        <begin position="358"/>
        <end position="384"/>
    </location>
</feature>
<feature type="compositionally biased region" description="Polar residues" evidence="2">
    <location>
        <begin position="152"/>
        <end position="165"/>
    </location>
</feature>
<evidence type="ECO:0000256" key="1">
    <source>
        <dbReference type="SAM" id="Coils"/>
    </source>
</evidence>
<feature type="non-terminal residue" evidence="3">
    <location>
        <position position="1"/>
    </location>
</feature>
<feature type="region of interest" description="Disordered" evidence="2">
    <location>
        <begin position="70"/>
        <end position="214"/>
    </location>
</feature>
<feature type="compositionally biased region" description="Acidic residues" evidence="2">
    <location>
        <begin position="534"/>
        <end position="551"/>
    </location>
</feature>